<accession>A0AAV4WV73</accession>
<protein>
    <submittedName>
        <fullName evidence="2">Uncharacterized protein</fullName>
    </submittedName>
</protein>
<sequence>MQRMCNVVSLPSLGGLPIQNIPTDLAHLIILITPQGDRDPRPSRAATGLQNMTASDIKRIQISEERLKEGRGLFLERKAPNRGMGESETPTPVAGVRKGEGVDYGVCETVARLDCERY</sequence>
<gene>
    <name evidence="2" type="ORF">CDAR_281281</name>
</gene>
<reference evidence="2 3" key="1">
    <citation type="submission" date="2021-06" db="EMBL/GenBank/DDBJ databases">
        <title>Caerostris darwini draft genome.</title>
        <authorList>
            <person name="Kono N."/>
            <person name="Arakawa K."/>
        </authorList>
    </citation>
    <scope>NUCLEOTIDE SEQUENCE [LARGE SCALE GENOMIC DNA]</scope>
</reference>
<name>A0AAV4WV73_9ARAC</name>
<dbReference type="AlphaFoldDB" id="A0AAV4WV73"/>
<dbReference type="Proteomes" id="UP001054837">
    <property type="component" value="Unassembled WGS sequence"/>
</dbReference>
<proteinExistence type="predicted"/>
<evidence type="ECO:0000313" key="3">
    <source>
        <dbReference type="Proteomes" id="UP001054837"/>
    </source>
</evidence>
<keyword evidence="3" id="KW-1185">Reference proteome</keyword>
<feature type="region of interest" description="Disordered" evidence="1">
    <location>
        <begin position="75"/>
        <end position="98"/>
    </location>
</feature>
<organism evidence="2 3">
    <name type="scientific">Caerostris darwini</name>
    <dbReference type="NCBI Taxonomy" id="1538125"/>
    <lineage>
        <taxon>Eukaryota</taxon>
        <taxon>Metazoa</taxon>
        <taxon>Ecdysozoa</taxon>
        <taxon>Arthropoda</taxon>
        <taxon>Chelicerata</taxon>
        <taxon>Arachnida</taxon>
        <taxon>Araneae</taxon>
        <taxon>Araneomorphae</taxon>
        <taxon>Entelegynae</taxon>
        <taxon>Araneoidea</taxon>
        <taxon>Araneidae</taxon>
        <taxon>Caerostris</taxon>
    </lineage>
</organism>
<dbReference type="EMBL" id="BPLQ01015252">
    <property type="protein sequence ID" value="GIY86826.1"/>
    <property type="molecule type" value="Genomic_DNA"/>
</dbReference>
<comment type="caution">
    <text evidence="2">The sequence shown here is derived from an EMBL/GenBank/DDBJ whole genome shotgun (WGS) entry which is preliminary data.</text>
</comment>
<evidence type="ECO:0000256" key="1">
    <source>
        <dbReference type="SAM" id="MobiDB-lite"/>
    </source>
</evidence>
<evidence type="ECO:0000313" key="2">
    <source>
        <dbReference type="EMBL" id="GIY86826.1"/>
    </source>
</evidence>